<evidence type="ECO:0000256" key="2">
    <source>
        <dbReference type="ARBA" id="ARBA00022963"/>
    </source>
</evidence>
<evidence type="ECO:0000256" key="1">
    <source>
        <dbReference type="ARBA" id="ARBA00022801"/>
    </source>
</evidence>
<dbReference type="Pfam" id="PF03403">
    <property type="entry name" value="PAF-AH_p_II"/>
    <property type="match status" value="1"/>
</dbReference>
<accession>A0ABV6IHQ6</accession>
<gene>
    <name evidence="4" type="ORF">ACFFJH_11245</name>
</gene>
<comment type="caution">
    <text evidence="4">The sequence shown here is derived from an EMBL/GenBank/DDBJ whole genome shotgun (WGS) entry which is preliminary data.</text>
</comment>
<dbReference type="Gene3D" id="3.40.50.1820">
    <property type="entry name" value="alpha/beta hydrolase"/>
    <property type="match status" value="1"/>
</dbReference>
<keyword evidence="1 4" id="KW-0378">Hydrolase</keyword>
<keyword evidence="2" id="KW-0442">Lipid degradation</keyword>
<evidence type="ECO:0000313" key="4">
    <source>
        <dbReference type="EMBL" id="MFC0350384.1"/>
    </source>
</evidence>
<proteinExistence type="predicted"/>
<dbReference type="InterPro" id="IPR029058">
    <property type="entry name" value="AB_hydrolase_fold"/>
</dbReference>
<evidence type="ECO:0000313" key="5">
    <source>
        <dbReference type="Proteomes" id="UP001589844"/>
    </source>
</evidence>
<evidence type="ECO:0000256" key="3">
    <source>
        <dbReference type="ARBA" id="ARBA00023098"/>
    </source>
</evidence>
<dbReference type="EMBL" id="JBHLXJ010000013">
    <property type="protein sequence ID" value="MFC0350384.1"/>
    <property type="molecule type" value="Genomic_DNA"/>
</dbReference>
<name>A0ABV6IHQ6_9BURK</name>
<sequence length="367" mass="40308">MQILSRIDCGDLLLSVMNLGKIAHTHYRSLLTCVFISLFAIPPSFAQQIEAISAPNQVESALRNEQALPIDSQLYRVEMLDWLDPGRQRAVPAKLYLPTLSLTSQKLPLVIFSHGLGGSREGYSYLGKYLASHGYASLHLQHVGSDRSLWTGSRFTLLFRLAGAANDAEAIARARDVSFALDQILGSDLGVQFDTDQIFVAGHSFGANTAMLVAGASVMNGEQEIHLQDKRIKAAILISAPPFYGKGNVKKILADIAIPSLHITSTQDDINIPGYGSGVEDRIKVFNAMSVQTQAEKNLLVFKDGSHSIFTDRMNTGGEELNPKVKLATRSAIRVFLDHLRAKSELNLKNWQQDYAALLAQFEINTK</sequence>
<organism evidence="4 5">
    <name type="scientific">Undibacterium danionis</name>
    <dbReference type="NCBI Taxonomy" id="1812100"/>
    <lineage>
        <taxon>Bacteria</taxon>
        <taxon>Pseudomonadati</taxon>
        <taxon>Pseudomonadota</taxon>
        <taxon>Betaproteobacteria</taxon>
        <taxon>Burkholderiales</taxon>
        <taxon>Oxalobacteraceae</taxon>
        <taxon>Undibacterium</taxon>
    </lineage>
</organism>
<keyword evidence="5" id="KW-1185">Reference proteome</keyword>
<dbReference type="RefSeq" id="WP_390212633.1">
    <property type="nucleotide sequence ID" value="NZ_JBHLXJ010000013.1"/>
</dbReference>
<reference evidence="4 5" key="1">
    <citation type="submission" date="2024-09" db="EMBL/GenBank/DDBJ databases">
        <authorList>
            <person name="Sun Q."/>
            <person name="Mori K."/>
        </authorList>
    </citation>
    <scope>NUCLEOTIDE SEQUENCE [LARGE SCALE GENOMIC DNA]</scope>
    <source>
        <strain evidence="4 5">CCM 8677</strain>
    </source>
</reference>
<dbReference type="PANTHER" id="PTHR10272:SF0">
    <property type="entry name" value="PLATELET-ACTIVATING FACTOR ACETYLHYDROLASE"/>
    <property type="match status" value="1"/>
</dbReference>
<dbReference type="Proteomes" id="UP001589844">
    <property type="component" value="Unassembled WGS sequence"/>
</dbReference>
<keyword evidence="3" id="KW-0443">Lipid metabolism</keyword>
<dbReference type="SUPFAM" id="SSF53474">
    <property type="entry name" value="alpha/beta-Hydrolases"/>
    <property type="match status" value="1"/>
</dbReference>
<protein>
    <submittedName>
        <fullName evidence="4">Alpha/beta hydrolase family protein</fullName>
    </submittedName>
</protein>
<dbReference type="GO" id="GO:0016787">
    <property type="term" value="F:hydrolase activity"/>
    <property type="evidence" value="ECO:0007669"/>
    <property type="project" value="UniProtKB-KW"/>
</dbReference>
<dbReference type="PANTHER" id="PTHR10272">
    <property type="entry name" value="PLATELET-ACTIVATING FACTOR ACETYLHYDROLASE"/>
    <property type="match status" value="1"/>
</dbReference>